<feature type="chain" id="PRO_5012935926" evidence="2">
    <location>
        <begin position="24"/>
        <end position="107"/>
    </location>
</feature>
<feature type="region of interest" description="Disordered" evidence="1">
    <location>
        <begin position="19"/>
        <end position="107"/>
    </location>
</feature>
<dbReference type="OrthoDB" id="8637226at2"/>
<keyword evidence="4" id="KW-1185">Reference proteome</keyword>
<dbReference type="RefSeq" id="WP_086072048.1">
    <property type="nucleotide sequence ID" value="NZ_CP021109.1"/>
</dbReference>
<evidence type="ECO:0000313" key="4">
    <source>
        <dbReference type="Proteomes" id="UP000194139"/>
    </source>
</evidence>
<organism evidence="3 4">
    <name type="scientific">Bordetella genomosp. 9</name>
    <dbReference type="NCBI Taxonomy" id="1416803"/>
    <lineage>
        <taxon>Bacteria</taxon>
        <taxon>Pseudomonadati</taxon>
        <taxon>Pseudomonadota</taxon>
        <taxon>Betaproteobacteria</taxon>
        <taxon>Burkholderiales</taxon>
        <taxon>Alcaligenaceae</taxon>
        <taxon>Bordetella</taxon>
    </lineage>
</organism>
<evidence type="ECO:0000313" key="3">
    <source>
        <dbReference type="EMBL" id="ARP86182.1"/>
    </source>
</evidence>
<feature type="compositionally biased region" description="Basic and acidic residues" evidence="1">
    <location>
        <begin position="73"/>
        <end position="84"/>
    </location>
</feature>
<gene>
    <name evidence="3" type="ORF">CAL13_08175</name>
</gene>
<feature type="compositionally biased region" description="Polar residues" evidence="1">
    <location>
        <begin position="21"/>
        <end position="44"/>
    </location>
</feature>
<dbReference type="EMBL" id="CP021109">
    <property type="protein sequence ID" value="ARP86182.1"/>
    <property type="molecule type" value="Genomic_DNA"/>
</dbReference>
<dbReference type="AlphaFoldDB" id="A0A1W6YYK7"/>
<accession>A0A1W6YYK7</accession>
<protein>
    <submittedName>
        <fullName evidence="3">Uncharacterized protein</fullName>
    </submittedName>
</protein>
<sequence>MKLSRITSMLILAAAVGTGTAMAQQNAPTMPSTTPNDSTATPPNNDKVPPGTPAPAPYSSQPSTTAPVMRDTSGNKETEPRLPSDPKNTNVSPTQGGGAPYTEPGKR</sequence>
<feature type="signal peptide" evidence="2">
    <location>
        <begin position="1"/>
        <end position="23"/>
    </location>
</feature>
<dbReference type="Proteomes" id="UP000194139">
    <property type="component" value="Chromosome"/>
</dbReference>
<keyword evidence="2" id="KW-0732">Signal</keyword>
<name>A0A1W6YYK7_9BORD</name>
<evidence type="ECO:0000256" key="1">
    <source>
        <dbReference type="SAM" id="MobiDB-lite"/>
    </source>
</evidence>
<reference evidence="3 4" key="1">
    <citation type="submission" date="2017-05" db="EMBL/GenBank/DDBJ databases">
        <title>Complete and WGS of Bordetella genogroups.</title>
        <authorList>
            <person name="Spilker T."/>
            <person name="LiPuma J."/>
        </authorList>
    </citation>
    <scope>NUCLEOTIDE SEQUENCE [LARGE SCALE GENOMIC DNA]</scope>
    <source>
        <strain evidence="3 4">AU17164</strain>
    </source>
</reference>
<evidence type="ECO:0000256" key="2">
    <source>
        <dbReference type="SAM" id="SignalP"/>
    </source>
</evidence>
<proteinExistence type="predicted"/>